<gene>
    <name evidence="2" type="ORF">BE221DRAFT_104189</name>
</gene>
<protein>
    <submittedName>
        <fullName evidence="2">Uncharacterized protein</fullName>
    </submittedName>
</protein>
<reference evidence="2" key="1">
    <citation type="submission" date="2017-04" db="EMBL/GenBank/DDBJ databases">
        <title>Population genomics of picophytoplankton unveils novel chromosome hypervariability.</title>
        <authorList>
            <consortium name="DOE Joint Genome Institute"/>
            <person name="Blanc-Mathieu R."/>
            <person name="Krasovec M."/>
            <person name="Hebrard M."/>
            <person name="Yau S."/>
            <person name="Desgranges E."/>
            <person name="Martin J."/>
            <person name="Schackwitz W."/>
            <person name="Kuo A."/>
            <person name="Salin G."/>
            <person name="Donnadieu C."/>
            <person name="Desdevises Y."/>
            <person name="Sanchez-Ferandin S."/>
            <person name="Moreau H."/>
            <person name="Rivals E."/>
            <person name="Grigoriev I.V."/>
            <person name="Grimsley N."/>
            <person name="Eyre-Walker A."/>
            <person name="Piganeau G."/>
        </authorList>
    </citation>
    <scope>NUCLEOTIDE SEQUENCE [LARGE SCALE GENOMIC DNA]</scope>
    <source>
        <strain evidence="2">RCC 1115</strain>
    </source>
</reference>
<evidence type="ECO:0000313" key="2">
    <source>
        <dbReference type="EMBL" id="OUS42836.1"/>
    </source>
</evidence>
<accession>A0A1Y5HZV5</accession>
<dbReference type="KEGG" id="ota:OT_ostta01g01290"/>
<dbReference type="RefSeq" id="XP_003074190.2">
    <property type="nucleotide sequence ID" value="XM_003074144.2"/>
</dbReference>
<feature type="region of interest" description="Disordered" evidence="1">
    <location>
        <begin position="17"/>
        <end position="38"/>
    </location>
</feature>
<name>A0A1Y5HZV5_OSTTA</name>
<proteinExistence type="predicted"/>
<dbReference type="OrthoDB" id="513821at2759"/>
<dbReference type="EMBL" id="KZ155838">
    <property type="protein sequence ID" value="OUS42836.1"/>
    <property type="molecule type" value="Genomic_DNA"/>
</dbReference>
<sequence>MRAVNAAAVNARASALANRASRDGTVSKSARPAAARSTHARRAVVARAEVDPQSLAILQQKLGQTIRFEGAGAESLNKGVLLDKSGAAMSKGDKIETRDPNALEICHDPEGLFPDVDETSSSMLIDRRLAARNAELEKEAEEEAKKEHKKRREELQAARDARQQPGVDDPEGLVQYFFETEMNEMEYEIVRCRPLLTDSFFQSLTKSIETADGIDKERREALYTVTSGFVGFVDQTTRAMLQPRERMMKLLQAKDKKAMILEMVETGELDVNLMALLKTNENTAREAGKTQEAEFFKKIYNACSKFVSLAFPITTSPPNHHGNIFCDNSLNTPFTASSTPAAPKMPPMTSAVVLSAPPAVGHSISPISSAAPANTFAPSSAFASLAARIAAPMSSPAGAPVALAALDSSLASVEASFARDSLASSSVARVTTTATLRRAR</sequence>
<evidence type="ECO:0000256" key="1">
    <source>
        <dbReference type="SAM" id="MobiDB-lite"/>
    </source>
</evidence>
<dbReference type="PANTHER" id="PTHR36333:SF1">
    <property type="entry name" value="DIMETHYLALLYL, ADENOSINE TRNA METHYLTHIOTRANSFERASE"/>
    <property type="match status" value="1"/>
</dbReference>
<dbReference type="PANTHER" id="PTHR36333">
    <property type="entry name" value="DIMETHYLALLYL, ADENOSINE TRNA METHYLTHIOTRANSFERASE"/>
    <property type="match status" value="1"/>
</dbReference>
<organism evidence="2">
    <name type="scientific">Ostreococcus tauri</name>
    <name type="common">Marine green alga</name>
    <dbReference type="NCBI Taxonomy" id="70448"/>
    <lineage>
        <taxon>Eukaryota</taxon>
        <taxon>Viridiplantae</taxon>
        <taxon>Chlorophyta</taxon>
        <taxon>Mamiellophyceae</taxon>
        <taxon>Mamiellales</taxon>
        <taxon>Bathycoccaceae</taxon>
        <taxon>Ostreococcus</taxon>
    </lineage>
</organism>
<feature type="compositionally biased region" description="Basic and acidic residues" evidence="1">
    <location>
        <begin position="152"/>
        <end position="162"/>
    </location>
</feature>
<dbReference type="AlphaFoldDB" id="A0A1Y5HZV5"/>
<dbReference type="Proteomes" id="UP000195557">
    <property type="component" value="Unassembled WGS sequence"/>
</dbReference>
<feature type="region of interest" description="Disordered" evidence="1">
    <location>
        <begin position="136"/>
        <end position="166"/>
    </location>
</feature>
<dbReference type="eggNOG" id="ENOG502QPRG">
    <property type="taxonomic scope" value="Eukaryota"/>
</dbReference>